<dbReference type="GO" id="GO:0099078">
    <property type="term" value="C:BORC complex"/>
    <property type="evidence" value="ECO:0007669"/>
    <property type="project" value="TreeGrafter"/>
</dbReference>
<gene>
    <name evidence="4" type="ORF">K457DRAFT_132823</name>
</gene>
<dbReference type="STRING" id="1314771.A0A197KD10"/>
<dbReference type="InterPro" id="IPR019371">
    <property type="entry name" value="KxDL_dom"/>
</dbReference>
<reference evidence="4 5" key="1">
    <citation type="submission" date="2016-05" db="EMBL/GenBank/DDBJ databases">
        <title>Genome sequencing reveals origins of a unique bacterial endosymbiosis in the earliest lineages of terrestrial Fungi.</title>
        <authorList>
            <consortium name="DOE Joint Genome Institute"/>
            <person name="Uehling J."/>
            <person name="Gryganskyi A."/>
            <person name="Hameed K."/>
            <person name="Tschaplinski T."/>
            <person name="Misztal P."/>
            <person name="Wu S."/>
            <person name="Desiro A."/>
            <person name="Vande Pol N."/>
            <person name="Du Z.-Y."/>
            <person name="Zienkiewicz A."/>
            <person name="Zienkiewicz K."/>
            <person name="Morin E."/>
            <person name="Tisserant E."/>
            <person name="Splivallo R."/>
            <person name="Hainaut M."/>
            <person name="Henrissat B."/>
            <person name="Ohm R."/>
            <person name="Kuo A."/>
            <person name="Yan J."/>
            <person name="Lipzen A."/>
            <person name="Nolan M."/>
            <person name="Labutti K."/>
            <person name="Barry K."/>
            <person name="Goldstein A."/>
            <person name="Labbe J."/>
            <person name="Schadt C."/>
            <person name="Tuskan G."/>
            <person name="Grigoriev I."/>
            <person name="Martin F."/>
            <person name="Vilgalys R."/>
            <person name="Bonito G."/>
        </authorList>
    </citation>
    <scope>NUCLEOTIDE SEQUENCE [LARGE SCALE GENOMIC DNA]</scope>
    <source>
        <strain evidence="4 5">AG-77</strain>
    </source>
</reference>
<dbReference type="Pfam" id="PF10241">
    <property type="entry name" value="KxDL"/>
    <property type="match status" value="1"/>
</dbReference>
<dbReference type="InterPro" id="IPR039843">
    <property type="entry name" value="KXD1-like"/>
</dbReference>
<protein>
    <recommendedName>
        <fullName evidence="3">KxDL domain-containing protein</fullName>
    </recommendedName>
</protein>
<feature type="compositionally biased region" description="Polar residues" evidence="2">
    <location>
        <begin position="117"/>
        <end position="127"/>
    </location>
</feature>
<accession>A0A197KD10</accession>
<evidence type="ECO:0000259" key="3">
    <source>
        <dbReference type="Pfam" id="PF10241"/>
    </source>
</evidence>
<dbReference type="OrthoDB" id="10258877at2759"/>
<feature type="region of interest" description="Disordered" evidence="2">
    <location>
        <begin position="88"/>
        <end position="133"/>
    </location>
</feature>
<organism evidence="4 5">
    <name type="scientific">Linnemannia elongata AG-77</name>
    <dbReference type="NCBI Taxonomy" id="1314771"/>
    <lineage>
        <taxon>Eukaryota</taxon>
        <taxon>Fungi</taxon>
        <taxon>Fungi incertae sedis</taxon>
        <taxon>Mucoromycota</taxon>
        <taxon>Mortierellomycotina</taxon>
        <taxon>Mortierellomycetes</taxon>
        <taxon>Mortierellales</taxon>
        <taxon>Mortierellaceae</taxon>
        <taxon>Linnemannia</taxon>
    </lineage>
</organism>
<evidence type="ECO:0000313" key="4">
    <source>
        <dbReference type="EMBL" id="OAQ35592.1"/>
    </source>
</evidence>
<dbReference type="Proteomes" id="UP000078512">
    <property type="component" value="Unassembled WGS sequence"/>
</dbReference>
<dbReference type="GO" id="GO:0032418">
    <property type="term" value="P:lysosome localization"/>
    <property type="evidence" value="ECO:0007669"/>
    <property type="project" value="TreeGrafter"/>
</dbReference>
<dbReference type="AlphaFoldDB" id="A0A197KD10"/>
<name>A0A197KD10_9FUNG</name>
<evidence type="ECO:0000256" key="1">
    <source>
        <dbReference type="ARBA" id="ARBA00005913"/>
    </source>
</evidence>
<feature type="compositionally biased region" description="Acidic residues" evidence="2">
    <location>
        <begin position="92"/>
        <end position="105"/>
    </location>
</feature>
<proteinExistence type="inferred from homology"/>
<keyword evidence="5" id="KW-1185">Reference proteome</keyword>
<dbReference type="PANTHER" id="PTHR13511">
    <property type="entry name" value="KXDL MOTIF-CONTAINING PROTEIN 1"/>
    <property type="match status" value="1"/>
</dbReference>
<dbReference type="PANTHER" id="PTHR13511:SF0">
    <property type="entry name" value="KXDL MOTIF-CONTAINING PROTEIN 1"/>
    <property type="match status" value="1"/>
</dbReference>
<sequence>MDASHVFAAQLLDTLPEPEIAEIQRRQAHMSASLQKASSSLSALNEFSAIKWADLHPKFEAHTKLIKELQSDLDHVFRKIRTIKAKLNLPNLDDEGEDEEDENSSDEGGAQIKTADEQANTSLPNSHDPPENQ</sequence>
<evidence type="ECO:0000313" key="5">
    <source>
        <dbReference type="Proteomes" id="UP000078512"/>
    </source>
</evidence>
<dbReference type="EMBL" id="KV442014">
    <property type="protein sequence ID" value="OAQ35592.1"/>
    <property type="molecule type" value="Genomic_DNA"/>
</dbReference>
<comment type="similarity">
    <text evidence="1">Belongs to the KXD1 family.</text>
</comment>
<feature type="domain" description="KxDL" evidence="3">
    <location>
        <begin position="15"/>
        <end position="88"/>
    </location>
</feature>
<evidence type="ECO:0000256" key="2">
    <source>
        <dbReference type="SAM" id="MobiDB-lite"/>
    </source>
</evidence>